<dbReference type="InterPro" id="IPR001173">
    <property type="entry name" value="Glyco_trans_2-like"/>
</dbReference>
<evidence type="ECO:0000259" key="5">
    <source>
        <dbReference type="Pfam" id="PF00535"/>
    </source>
</evidence>
<keyword evidence="4" id="KW-1133">Transmembrane helix</keyword>
<dbReference type="Gene3D" id="3.90.550.10">
    <property type="entry name" value="Spore Coat Polysaccharide Biosynthesis Protein SpsA, Chain A"/>
    <property type="match status" value="1"/>
</dbReference>
<dbReference type="AlphaFoldDB" id="B8E0Z1"/>
<gene>
    <name evidence="6" type="ordered locus">Dtur_1454</name>
</gene>
<evidence type="ECO:0000256" key="3">
    <source>
        <dbReference type="ARBA" id="ARBA00022679"/>
    </source>
</evidence>
<keyword evidence="4" id="KW-0812">Transmembrane</keyword>
<feature type="transmembrane region" description="Helical" evidence="4">
    <location>
        <begin position="280"/>
        <end position="304"/>
    </location>
</feature>
<reference evidence="7" key="1">
    <citation type="journal article" date="2016" name="Front. Microbiol.">
        <title>The complete genome sequence of hyperthermophile Dictyoglomus turgidum DSM 6724 reveals a specialized carbohydrate fermentor.</title>
        <authorList>
            <person name="Brumm P.J."/>
            <person name="Gowda K."/>
            <person name="Robb F.T."/>
            <person name="Mead D.A."/>
        </authorList>
    </citation>
    <scope>NUCLEOTIDE SEQUENCE [LARGE SCALE GENOMIC DNA]</scope>
    <source>
        <strain evidence="7">DSM 6724 / Z-1310</strain>
    </source>
</reference>
<evidence type="ECO:0000256" key="2">
    <source>
        <dbReference type="ARBA" id="ARBA00022676"/>
    </source>
</evidence>
<keyword evidence="7" id="KW-1185">Reference proteome</keyword>
<comment type="similarity">
    <text evidence="1">Belongs to the glycosyltransferase 2 family.</text>
</comment>
<accession>B8E0Z1</accession>
<evidence type="ECO:0000256" key="1">
    <source>
        <dbReference type="ARBA" id="ARBA00006739"/>
    </source>
</evidence>
<dbReference type="CAZy" id="GT2">
    <property type="family name" value="Glycosyltransferase Family 2"/>
</dbReference>
<dbReference type="InterPro" id="IPR029044">
    <property type="entry name" value="Nucleotide-diphossugar_trans"/>
</dbReference>
<dbReference type="Proteomes" id="UP000007719">
    <property type="component" value="Chromosome"/>
</dbReference>
<keyword evidence="4" id="KW-0472">Membrane</keyword>
<proteinExistence type="inferred from homology"/>
<dbReference type="PATRIC" id="fig|515635.4.peg.1503"/>
<dbReference type="RefSeq" id="WP_012583806.1">
    <property type="nucleotide sequence ID" value="NC_011661.1"/>
</dbReference>
<dbReference type="OrthoDB" id="9768769at2"/>
<dbReference type="STRING" id="515635.Dtur_1454"/>
<feature type="transmembrane region" description="Helical" evidence="4">
    <location>
        <begin position="310"/>
        <end position="331"/>
    </location>
</feature>
<dbReference type="Pfam" id="PF00535">
    <property type="entry name" value="Glycos_transf_2"/>
    <property type="match status" value="1"/>
</dbReference>
<dbReference type="PANTHER" id="PTHR43630">
    <property type="entry name" value="POLY-BETA-1,6-N-ACETYL-D-GLUCOSAMINE SYNTHASE"/>
    <property type="match status" value="1"/>
</dbReference>
<sequence length="399" mass="45614">MFTLNRAFGEQRLGYQDIIDSDLPYVSVLVPMHNEEKVAENVLNALLNTDYPKDRIEIIPIDDNSTDRTREILEDYSSKYPHLIKPLYRGSYLPRGKPSALNDALKVAEGEIIIVFDADYIPPKGIIRDLAVSFLDPEVGVVMGRVVPLNISKNLLTRLFDLERIGGYQVDQQARYNLKLIPQFGGTVGGFRKELILKLGGFNPKILAEDTELTIKAYINGVKVCYTNRAECYEEAPETWEVRAKQIRRWSRGHNQVMFRYLLPLIKSPYLSLREKVDGVFLLCVYLISPLFLIGLVDSIVLFFLGEMQILGSSFFIFLSAYNTFGNFAPFYEIGLGALLDGATYRIFLLPLPLFNFFFNMWYSSLGFFDSVLDLITRRDPVWHKTERFRNGGDVNCCS</sequence>
<protein>
    <submittedName>
        <fullName evidence="6">Glycosyl transferase family 2</fullName>
    </submittedName>
</protein>
<dbReference type="FunCoup" id="B8E0Z1">
    <property type="interactions" value="148"/>
</dbReference>
<name>B8E0Z1_DICTD</name>
<dbReference type="SUPFAM" id="SSF53448">
    <property type="entry name" value="Nucleotide-diphospho-sugar transferases"/>
    <property type="match status" value="1"/>
</dbReference>
<dbReference type="PANTHER" id="PTHR43630:SF1">
    <property type="entry name" value="POLY-BETA-1,6-N-ACETYL-D-GLUCOSAMINE SYNTHASE"/>
    <property type="match status" value="1"/>
</dbReference>
<evidence type="ECO:0000256" key="4">
    <source>
        <dbReference type="SAM" id="Phobius"/>
    </source>
</evidence>
<dbReference type="GO" id="GO:0016740">
    <property type="term" value="F:transferase activity"/>
    <property type="evidence" value="ECO:0000318"/>
    <property type="project" value="GO_Central"/>
</dbReference>
<dbReference type="EMBL" id="CP001251">
    <property type="protein sequence ID" value="ACK42728.1"/>
    <property type="molecule type" value="Genomic_DNA"/>
</dbReference>
<dbReference type="KEGG" id="dtu:Dtur_1454"/>
<dbReference type="EnsemblBacteria" id="ACK42728">
    <property type="protein sequence ID" value="ACK42728"/>
    <property type="gene ID" value="Dtur_1454"/>
</dbReference>
<dbReference type="eggNOG" id="COG1215">
    <property type="taxonomic scope" value="Bacteria"/>
</dbReference>
<evidence type="ECO:0000313" key="7">
    <source>
        <dbReference type="Proteomes" id="UP000007719"/>
    </source>
</evidence>
<dbReference type="GO" id="GO:0016757">
    <property type="term" value="F:glycosyltransferase activity"/>
    <property type="evidence" value="ECO:0007669"/>
    <property type="project" value="UniProtKB-KW"/>
</dbReference>
<evidence type="ECO:0000313" key="6">
    <source>
        <dbReference type="EMBL" id="ACK42728.1"/>
    </source>
</evidence>
<feature type="transmembrane region" description="Helical" evidence="4">
    <location>
        <begin position="343"/>
        <end position="363"/>
    </location>
</feature>
<feature type="domain" description="Glycosyltransferase 2-like" evidence="5">
    <location>
        <begin position="27"/>
        <end position="168"/>
    </location>
</feature>
<keyword evidence="2" id="KW-0328">Glycosyltransferase</keyword>
<dbReference type="HOGENOM" id="CLU_023978_2_2_0"/>
<dbReference type="CDD" id="cd06423">
    <property type="entry name" value="CESA_like"/>
    <property type="match status" value="1"/>
</dbReference>
<organism evidence="6 7">
    <name type="scientific">Dictyoglomus turgidum (strain DSM 6724 / Z-1310)</name>
    <dbReference type="NCBI Taxonomy" id="515635"/>
    <lineage>
        <taxon>Bacteria</taxon>
        <taxon>Pseudomonadati</taxon>
        <taxon>Dictyoglomota</taxon>
        <taxon>Dictyoglomia</taxon>
        <taxon>Dictyoglomales</taxon>
        <taxon>Dictyoglomaceae</taxon>
        <taxon>Dictyoglomus</taxon>
    </lineage>
</organism>
<dbReference type="InParanoid" id="B8E0Z1"/>
<keyword evidence="3 6" id="KW-0808">Transferase</keyword>